<organism evidence="1 2">
    <name type="scientific">Raoultella terrigena</name>
    <name type="common">Klebsiella terrigena</name>
    <dbReference type="NCBI Taxonomy" id="577"/>
    <lineage>
        <taxon>Bacteria</taxon>
        <taxon>Pseudomonadati</taxon>
        <taxon>Pseudomonadota</taxon>
        <taxon>Gammaproteobacteria</taxon>
        <taxon>Enterobacterales</taxon>
        <taxon>Enterobacteriaceae</taxon>
        <taxon>Klebsiella/Raoultella group</taxon>
        <taxon>Raoultella</taxon>
    </lineage>
</organism>
<dbReference type="AlphaFoldDB" id="A0A3P8M297"/>
<proteinExistence type="predicted"/>
<name>A0A3P8M297_RAOTE</name>
<reference evidence="1 2" key="1">
    <citation type="submission" date="2018-12" db="EMBL/GenBank/DDBJ databases">
        <authorList>
            <consortium name="Pathogen Informatics"/>
        </authorList>
    </citation>
    <scope>NUCLEOTIDE SEQUENCE [LARGE SCALE GENOMIC DNA]</scope>
    <source>
        <strain evidence="1 2">NCTC13098</strain>
    </source>
</reference>
<evidence type="ECO:0000313" key="2">
    <source>
        <dbReference type="Proteomes" id="UP000274346"/>
    </source>
</evidence>
<accession>A0A3P8M297</accession>
<evidence type="ECO:0000313" key="1">
    <source>
        <dbReference type="EMBL" id="VDR25853.1"/>
    </source>
</evidence>
<sequence length="31" mass="3786">MLLFWHNNISFFNTPFCCYLFIKSILIKPFS</sequence>
<dbReference type="Proteomes" id="UP000274346">
    <property type="component" value="Chromosome"/>
</dbReference>
<dbReference type="KEGG" id="rtg:NCTC13098_02186"/>
<dbReference type="EMBL" id="LR131271">
    <property type="protein sequence ID" value="VDR25853.1"/>
    <property type="molecule type" value="Genomic_DNA"/>
</dbReference>
<gene>
    <name evidence="1" type="ORF">NCTC13098_02186</name>
</gene>
<protein>
    <submittedName>
        <fullName evidence="1">Uncharacterized protein</fullName>
    </submittedName>
</protein>